<name>A0A9P1EDE6_CUSEU</name>
<feature type="compositionally biased region" description="Polar residues" evidence="1">
    <location>
        <begin position="15"/>
        <end position="24"/>
    </location>
</feature>
<evidence type="ECO:0000256" key="1">
    <source>
        <dbReference type="SAM" id="MobiDB-lite"/>
    </source>
</evidence>
<comment type="caution">
    <text evidence="2">The sequence shown here is derived from an EMBL/GenBank/DDBJ whole genome shotgun (WGS) entry which is preliminary data.</text>
</comment>
<sequence length="150" mass="15977">MYAPPPFYGSHGPPQFQQSQSSRGAKQPNEWGPGTVICNSVKSSFYTPALSTFCTNYASAGSPSFENSFGSVPPPVVCQICHSPGHSVVACPSRFVQAQAPALAISAGKSTPAVWYPNSCASPHMTVGDLHLSTMPIQMFCKINLFILDH</sequence>
<evidence type="ECO:0000313" key="3">
    <source>
        <dbReference type="Proteomes" id="UP001152484"/>
    </source>
</evidence>
<proteinExistence type="predicted"/>
<gene>
    <name evidence="2" type="ORF">CEURO_LOCUS13815</name>
</gene>
<accession>A0A9P1EDE6</accession>
<organism evidence="2 3">
    <name type="scientific">Cuscuta europaea</name>
    <name type="common">European dodder</name>
    <dbReference type="NCBI Taxonomy" id="41803"/>
    <lineage>
        <taxon>Eukaryota</taxon>
        <taxon>Viridiplantae</taxon>
        <taxon>Streptophyta</taxon>
        <taxon>Embryophyta</taxon>
        <taxon>Tracheophyta</taxon>
        <taxon>Spermatophyta</taxon>
        <taxon>Magnoliopsida</taxon>
        <taxon>eudicotyledons</taxon>
        <taxon>Gunneridae</taxon>
        <taxon>Pentapetalae</taxon>
        <taxon>asterids</taxon>
        <taxon>lamiids</taxon>
        <taxon>Solanales</taxon>
        <taxon>Convolvulaceae</taxon>
        <taxon>Cuscuteae</taxon>
        <taxon>Cuscuta</taxon>
        <taxon>Cuscuta subgen. Cuscuta</taxon>
    </lineage>
</organism>
<dbReference type="Proteomes" id="UP001152484">
    <property type="component" value="Unassembled WGS sequence"/>
</dbReference>
<evidence type="ECO:0000313" key="2">
    <source>
        <dbReference type="EMBL" id="CAH9097373.1"/>
    </source>
</evidence>
<keyword evidence="3" id="KW-1185">Reference proteome</keyword>
<protein>
    <submittedName>
        <fullName evidence="2">Uncharacterized protein</fullName>
    </submittedName>
</protein>
<dbReference type="EMBL" id="CAMAPE010000035">
    <property type="protein sequence ID" value="CAH9097373.1"/>
    <property type="molecule type" value="Genomic_DNA"/>
</dbReference>
<feature type="region of interest" description="Disordered" evidence="1">
    <location>
        <begin position="1"/>
        <end position="29"/>
    </location>
</feature>
<dbReference type="AlphaFoldDB" id="A0A9P1EDE6"/>
<reference evidence="2" key="1">
    <citation type="submission" date="2022-07" db="EMBL/GenBank/DDBJ databases">
        <authorList>
            <person name="Macas J."/>
            <person name="Novak P."/>
            <person name="Neumann P."/>
        </authorList>
    </citation>
    <scope>NUCLEOTIDE SEQUENCE</scope>
</reference>